<keyword evidence="4" id="KW-1185">Reference proteome</keyword>
<dbReference type="InterPro" id="IPR036047">
    <property type="entry name" value="F-box-like_dom_sf"/>
</dbReference>
<dbReference type="RefSeq" id="YP_784205.1">
    <property type="nucleotide sequence ID" value="NC_008030.1"/>
</dbReference>
<dbReference type="GeneID" id="4363460"/>
<keyword evidence="1" id="KW-0040">ANK repeat</keyword>
<dbReference type="EMBL" id="DQ356948">
    <property type="protein sequence ID" value="ABJ08906.1"/>
    <property type="molecule type" value="Genomic_DNA"/>
</dbReference>
<dbReference type="CDD" id="cd09917">
    <property type="entry name" value="F-box_SF"/>
    <property type="match status" value="1"/>
</dbReference>
<name>Q070N6_CPRVZ</name>
<feature type="domain" description="F-box" evidence="2">
    <location>
        <begin position="12"/>
        <end position="53"/>
    </location>
</feature>
<dbReference type="Pfam" id="PF12937">
    <property type="entry name" value="F-box-like"/>
    <property type="match status" value="1"/>
</dbReference>
<accession>Q070N6</accession>
<sequence length="206" mass="23607">MEPPAPCPWSARIPEEVLSMVLDRLSVEDLLACRAVCRRWMAAADRDRHWRRVFRRRFRFDPQTRAPYKRICLEAPVGKNVMPSELRGRRVLVCRLDLLQLGFDKLLLDEGLPCFFITDACCASGEERGAYSLLMEFLDAEGEEIDTHVEMSNSRLDRRVVYVARLNRAARYVDISRSAAFGSSFAICVRFVERREPASASCSRAS</sequence>
<dbReference type="InterPro" id="IPR001810">
    <property type="entry name" value="F-box_dom"/>
</dbReference>
<dbReference type="SMART" id="SM00256">
    <property type="entry name" value="FBOX"/>
    <property type="match status" value="1"/>
</dbReference>
<organismHost>
    <name type="scientific">Crocodylus johnstoni</name>
    <name type="common">Australian freshwater crocodile</name>
    <dbReference type="NCBI Taxonomy" id="184234"/>
</organismHost>
<organismHost>
    <name type="scientific">Crocodylus porosus</name>
    <name type="common">Saltwater crocodile</name>
    <name type="synonym">Estuarine crocodile</name>
    <dbReference type="NCBI Taxonomy" id="8502"/>
</organismHost>
<dbReference type="Gene3D" id="1.20.1280.50">
    <property type="match status" value="1"/>
</dbReference>
<evidence type="ECO:0000256" key="1">
    <source>
        <dbReference type="ARBA" id="ARBA00023043"/>
    </source>
</evidence>
<organismHost>
    <name type="scientific">Crocodylus niloticus</name>
    <name type="common">Nile crocodile</name>
    <name type="synonym">African crocodile</name>
    <dbReference type="NCBI Taxonomy" id="8501"/>
</organismHost>
<dbReference type="Proteomes" id="UP000011300">
    <property type="component" value="Segment"/>
</dbReference>
<proteinExistence type="predicted"/>
<evidence type="ECO:0000313" key="3">
    <source>
        <dbReference type="EMBL" id="ABJ08906.1"/>
    </source>
</evidence>
<organism evidence="3 4">
    <name type="scientific">Nile crocodilepox virus (isolate Crocodylus niloticus/Zimbabwe/Ume/2001)</name>
    <name type="common">CRV</name>
    <dbReference type="NCBI Taxonomy" id="1289473"/>
    <lineage>
        <taxon>Viruses</taxon>
        <taxon>Varidnaviria</taxon>
        <taxon>Bamfordvirae</taxon>
        <taxon>Nucleocytoviricota</taxon>
        <taxon>Pokkesviricetes</taxon>
        <taxon>Chitovirales</taxon>
        <taxon>Poxviridae</taxon>
        <taxon>Chordopoxvirinae</taxon>
        <taxon>Crocodylidpoxvirus</taxon>
        <taxon>Crocodylidpoxvirus nilecrocodilepox</taxon>
        <taxon>Nile crocodilepox virus</taxon>
    </lineage>
</organism>
<reference evidence="3 4" key="1">
    <citation type="journal article" date="2006" name="J. Virol.">
        <title>Genome of crocodilepox virus.</title>
        <authorList>
            <person name="Afonso C.L."/>
            <person name="Tulman E.R."/>
            <person name="Delhon G."/>
            <person name="Lu Z."/>
            <person name="Viljoen G.J."/>
            <person name="Wallace D.B."/>
            <person name="Kutish G.F."/>
            <person name="Rock D.L."/>
        </authorList>
    </citation>
    <scope>NUCLEOTIDE SEQUENCE [LARGE SCALE GENOMIC DNA]</scope>
    <source>
        <strain evidence="4">Isolate Crocodylus niloticus/Zimbabwe/Ume/2001</strain>
    </source>
</reference>
<evidence type="ECO:0000313" key="4">
    <source>
        <dbReference type="Proteomes" id="UP000011300"/>
    </source>
</evidence>
<gene>
    <name evidence="3" type="ORF">CRV015</name>
</gene>
<evidence type="ECO:0000259" key="2">
    <source>
        <dbReference type="PROSITE" id="PS50181"/>
    </source>
</evidence>
<dbReference type="PROSITE" id="PS50181">
    <property type="entry name" value="FBOX"/>
    <property type="match status" value="1"/>
</dbReference>
<dbReference type="KEGG" id="vg:4363460"/>
<dbReference type="SUPFAM" id="SSF81383">
    <property type="entry name" value="F-box domain"/>
    <property type="match status" value="1"/>
</dbReference>
<protein>
    <submittedName>
        <fullName evidence="3">F-box domain protein</fullName>
    </submittedName>
</protein>